<evidence type="ECO:0000256" key="4">
    <source>
        <dbReference type="ARBA" id="ARBA00022692"/>
    </source>
</evidence>
<dbReference type="InterPro" id="IPR044751">
    <property type="entry name" value="Ion_transp-like_CBS"/>
</dbReference>
<keyword evidence="7 9" id="KW-0129">CBS domain</keyword>
<gene>
    <name evidence="14" type="ORF">sL5_07640</name>
</gene>
<keyword evidence="5" id="KW-0677">Repeat</keyword>
<feature type="domain" description="CBS" evidence="12">
    <location>
        <begin position="272"/>
        <end position="335"/>
    </location>
</feature>
<dbReference type="GO" id="GO:0050660">
    <property type="term" value="F:flavin adenine dinucleotide binding"/>
    <property type="evidence" value="ECO:0007669"/>
    <property type="project" value="InterPro"/>
</dbReference>
<protein>
    <submittedName>
        <fullName evidence="14">Membrane protein</fullName>
    </submittedName>
</protein>
<dbReference type="EMBL" id="BNGU01000033">
    <property type="protein sequence ID" value="GHM59771.1"/>
    <property type="molecule type" value="Genomic_DNA"/>
</dbReference>
<dbReference type="Gene3D" id="3.30.465.10">
    <property type="match status" value="1"/>
</dbReference>
<evidence type="ECO:0000256" key="9">
    <source>
        <dbReference type="PROSITE-ProRule" id="PRU00703"/>
    </source>
</evidence>
<comment type="subcellular location">
    <subcellularLocation>
        <location evidence="1">Cell membrane</location>
        <topology evidence="1">Multi-pass membrane protein</topology>
    </subcellularLocation>
</comment>
<evidence type="ECO:0000313" key="15">
    <source>
        <dbReference type="Proteomes" id="UP000637906"/>
    </source>
</evidence>
<comment type="caution">
    <text evidence="14">The sequence shown here is derived from an EMBL/GenBank/DDBJ whole genome shotgun (WGS) entry which is preliminary data.</text>
</comment>
<dbReference type="SMART" id="SM01091">
    <property type="entry name" value="CorC_HlyC"/>
    <property type="match status" value="1"/>
</dbReference>
<accession>A0A8J3HWW9</accession>
<dbReference type="InterPro" id="IPR046342">
    <property type="entry name" value="CBS_dom_sf"/>
</dbReference>
<dbReference type="CDD" id="cd04590">
    <property type="entry name" value="CBS_pair_CorC_HlyC_assoc"/>
    <property type="match status" value="1"/>
</dbReference>
<dbReference type="PROSITE" id="PS51371">
    <property type="entry name" value="CBS"/>
    <property type="match status" value="2"/>
</dbReference>
<evidence type="ECO:0000256" key="3">
    <source>
        <dbReference type="ARBA" id="ARBA00022475"/>
    </source>
</evidence>
<dbReference type="Gene3D" id="3.10.580.10">
    <property type="entry name" value="CBS-domain"/>
    <property type="match status" value="1"/>
</dbReference>
<dbReference type="Pfam" id="PF01595">
    <property type="entry name" value="CNNM"/>
    <property type="match status" value="1"/>
</dbReference>
<keyword evidence="15" id="KW-1185">Reference proteome</keyword>
<dbReference type="FunFam" id="3.10.580.10:FF:000002">
    <property type="entry name" value="Magnesium/cobalt efflux protein CorC"/>
    <property type="match status" value="1"/>
</dbReference>
<evidence type="ECO:0000313" key="14">
    <source>
        <dbReference type="EMBL" id="GHM59771.1"/>
    </source>
</evidence>
<dbReference type="SUPFAM" id="SSF56176">
    <property type="entry name" value="FAD-binding/transporter-associated domain-like"/>
    <property type="match status" value="1"/>
</dbReference>
<dbReference type="InterPro" id="IPR002550">
    <property type="entry name" value="CNNM"/>
</dbReference>
<evidence type="ECO:0000256" key="1">
    <source>
        <dbReference type="ARBA" id="ARBA00004651"/>
    </source>
</evidence>
<dbReference type="InterPro" id="IPR000644">
    <property type="entry name" value="CBS_dom"/>
</dbReference>
<dbReference type="PANTHER" id="PTHR22777:SF32">
    <property type="entry name" value="UPF0053 INNER MEMBRANE PROTEIN YFJD"/>
    <property type="match status" value="1"/>
</dbReference>
<evidence type="ECO:0000256" key="2">
    <source>
        <dbReference type="ARBA" id="ARBA00006446"/>
    </source>
</evidence>
<dbReference type="Pfam" id="PF03471">
    <property type="entry name" value="CorC_HlyC"/>
    <property type="match status" value="1"/>
</dbReference>
<name>A0A8J3HWW9_9RICK</name>
<dbReference type="SMART" id="SM00116">
    <property type="entry name" value="CBS"/>
    <property type="match status" value="2"/>
</dbReference>
<comment type="similarity">
    <text evidence="2">Belongs to the UPF0053 family. Hemolysin C subfamily.</text>
</comment>
<keyword evidence="6 10" id="KW-1133">Transmembrane helix</keyword>
<organism evidence="14 15">
    <name type="scientific">Candidatus Mesenet longicola</name>
    <dbReference type="NCBI Taxonomy" id="1892558"/>
    <lineage>
        <taxon>Bacteria</taxon>
        <taxon>Pseudomonadati</taxon>
        <taxon>Pseudomonadota</taxon>
        <taxon>Alphaproteobacteria</taxon>
        <taxon>Rickettsiales</taxon>
        <taxon>Anaplasmataceae</taxon>
        <taxon>Candidatus Mesenet</taxon>
    </lineage>
</organism>
<dbReference type="PANTHER" id="PTHR22777">
    <property type="entry name" value="HEMOLYSIN-RELATED"/>
    <property type="match status" value="1"/>
</dbReference>
<feature type="transmembrane region" description="Helical" evidence="11">
    <location>
        <begin position="6"/>
        <end position="29"/>
    </location>
</feature>
<evidence type="ECO:0000256" key="8">
    <source>
        <dbReference type="ARBA" id="ARBA00023136"/>
    </source>
</evidence>
<evidence type="ECO:0000259" key="12">
    <source>
        <dbReference type="PROSITE" id="PS51371"/>
    </source>
</evidence>
<keyword evidence="8 10" id="KW-0472">Membrane</keyword>
<feature type="transmembrane region" description="Helical" evidence="11">
    <location>
        <begin position="60"/>
        <end position="87"/>
    </location>
</feature>
<dbReference type="InterPro" id="IPR005170">
    <property type="entry name" value="Transptr-assoc_dom"/>
</dbReference>
<dbReference type="Proteomes" id="UP000637906">
    <property type="component" value="Unassembled WGS sequence"/>
</dbReference>
<dbReference type="PROSITE" id="PS51846">
    <property type="entry name" value="CNNM"/>
    <property type="match status" value="1"/>
</dbReference>
<evidence type="ECO:0000256" key="6">
    <source>
        <dbReference type="ARBA" id="ARBA00022989"/>
    </source>
</evidence>
<evidence type="ECO:0000256" key="7">
    <source>
        <dbReference type="ARBA" id="ARBA00023122"/>
    </source>
</evidence>
<evidence type="ECO:0000259" key="13">
    <source>
        <dbReference type="PROSITE" id="PS51846"/>
    </source>
</evidence>
<dbReference type="InterPro" id="IPR036318">
    <property type="entry name" value="FAD-bd_PCMH-like_sf"/>
</dbReference>
<proteinExistence type="inferred from homology"/>
<evidence type="ECO:0000256" key="11">
    <source>
        <dbReference type="SAM" id="Phobius"/>
    </source>
</evidence>
<evidence type="ECO:0000256" key="10">
    <source>
        <dbReference type="PROSITE-ProRule" id="PRU01193"/>
    </source>
</evidence>
<dbReference type="SUPFAM" id="SSF54631">
    <property type="entry name" value="CBS-domain pair"/>
    <property type="match status" value="1"/>
</dbReference>
<dbReference type="InterPro" id="IPR016169">
    <property type="entry name" value="FAD-bd_PCMH_sub2"/>
</dbReference>
<evidence type="ECO:0000256" key="5">
    <source>
        <dbReference type="ARBA" id="ARBA00022737"/>
    </source>
</evidence>
<feature type="domain" description="CBS" evidence="12">
    <location>
        <begin position="207"/>
        <end position="267"/>
    </location>
</feature>
<reference evidence="14 15" key="1">
    <citation type="journal article" date="2021" name="Microb. Ecol.">
        <title>Candidatus Mesenet longicola: Novel Endosymbionts of Brontispa longissima that Induce Cytoplasmic Incompatibility.</title>
        <authorList>
            <person name="Takano S."/>
            <person name="Gotoh Y."/>
            <person name="Hayashi T."/>
        </authorList>
    </citation>
    <scope>NUCLEOTIDE SEQUENCE [LARGE SCALE GENOMIC DNA]</scope>
    <source>
        <strain evidence="14">L5</strain>
    </source>
</reference>
<dbReference type="Pfam" id="PF00571">
    <property type="entry name" value="CBS"/>
    <property type="match status" value="2"/>
</dbReference>
<dbReference type="AlphaFoldDB" id="A0A8J3HWW9"/>
<keyword evidence="3" id="KW-1003">Cell membrane</keyword>
<feature type="domain" description="CNNM transmembrane" evidence="13">
    <location>
        <begin position="1"/>
        <end position="207"/>
    </location>
</feature>
<feature type="transmembrane region" description="Helical" evidence="11">
    <location>
        <begin position="123"/>
        <end position="149"/>
    </location>
</feature>
<keyword evidence="4 10" id="KW-0812">Transmembrane</keyword>
<feature type="transmembrane region" description="Helical" evidence="11">
    <location>
        <begin position="93"/>
        <end position="111"/>
    </location>
</feature>
<sequence length="428" mass="48479">MDWLLVYSSVGILFLLFASCFLSGAETALTSISQSRIHKLKLDGNKKAKIIEHLLNRKKIVLGTVLLGNTVVNISSSALSTAIFMRFFGNEGILLSTALITVCILLFCEVLPKTYAIQNPERVALLSSYIINFLIRTLSPFAIAVQFIVNCILKLLRLDKNKEVISAADAIRNIIFWHDSKGTMLKEDIDMLNSILDLAETDISQIMIHRKNLFALNVDQNKEQLIKEMLAGSHSRIPLWKDNPDNIVGILHVKDLINSLRKENNNIERIDITKIMLKPWFVPDTTPLSVQLHNFRKNKRHLALVIDEYGSLQGIVTLEDVLEEIVGDISDEHDVVTDNLIKKVSDMIYHIGGEVSVRDINRQLRWNLPEEDASTLAGIIINDIERIPEEGEEFEMHGFIFKILRKEKNIITTIEVCIKNDTTNSNSE</sequence>
<dbReference type="GO" id="GO:0005886">
    <property type="term" value="C:plasma membrane"/>
    <property type="evidence" value="ECO:0007669"/>
    <property type="project" value="UniProtKB-SubCell"/>
</dbReference>